<sequence>MFLQRFGDFTGLKGRCRCRRYCRRRCYCHCGYSSSFFVVVIAAMYDELFGFQYRAAMCGGLSAGFSTAAAVSWKKKAH</sequence>
<dbReference type="AlphaFoldDB" id="A0A392Q8S7"/>
<protein>
    <submittedName>
        <fullName evidence="2">Uncharacterized protein</fullName>
    </submittedName>
</protein>
<name>A0A392Q8S7_9FABA</name>
<evidence type="ECO:0000313" key="3">
    <source>
        <dbReference type="Proteomes" id="UP000265520"/>
    </source>
</evidence>
<dbReference type="Proteomes" id="UP000265520">
    <property type="component" value="Unassembled WGS sequence"/>
</dbReference>
<keyword evidence="1" id="KW-0472">Membrane</keyword>
<keyword evidence="1" id="KW-0812">Transmembrane</keyword>
<organism evidence="2 3">
    <name type="scientific">Trifolium medium</name>
    <dbReference type="NCBI Taxonomy" id="97028"/>
    <lineage>
        <taxon>Eukaryota</taxon>
        <taxon>Viridiplantae</taxon>
        <taxon>Streptophyta</taxon>
        <taxon>Embryophyta</taxon>
        <taxon>Tracheophyta</taxon>
        <taxon>Spermatophyta</taxon>
        <taxon>Magnoliopsida</taxon>
        <taxon>eudicotyledons</taxon>
        <taxon>Gunneridae</taxon>
        <taxon>Pentapetalae</taxon>
        <taxon>rosids</taxon>
        <taxon>fabids</taxon>
        <taxon>Fabales</taxon>
        <taxon>Fabaceae</taxon>
        <taxon>Papilionoideae</taxon>
        <taxon>50 kb inversion clade</taxon>
        <taxon>NPAAA clade</taxon>
        <taxon>Hologalegina</taxon>
        <taxon>IRL clade</taxon>
        <taxon>Trifolieae</taxon>
        <taxon>Trifolium</taxon>
    </lineage>
</organism>
<feature type="transmembrane region" description="Helical" evidence="1">
    <location>
        <begin position="26"/>
        <end position="45"/>
    </location>
</feature>
<accession>A0A392Q8S7</accession>
<keyword evidence="1" id="KW-1133">Transmembrane helix</keyword>
<reference evidence="2 3" key="1">
    <citation type="journal article" date="2018" name="Front. Plant Sci.">
        <title>Red Clover (Trifolium pratense) and Zigzag Clover (T. medium) - A Picture of Genomic Similarities and Differences.</title>
        <authorList>
            <person name="Dluhosova J."/>
            <person name="Istvanek J."/>
            <person name="Nedelnik J."/>
            <person name="Repkova J."/>
        </authorList>
    </citation>
    <scope>NUCLEOTIDE SEQUENCE [LARGE SCALE GENOMIC DNA]</scope>
    <source>
        <strain evidence="3">cv. 10/8</strain>
        <tissue evidence="2">Leaf</tissue>
    </source>
</reference>
<dbReference type="EMBL" id="LXQA010120392">
    <property type="protein sequence ID" value="MCI20544.1"/>
    <property type="molecule type" value="Genomic_DNA"/>
</dbReference>
<comment type="caution">
    <text evidence="2">The sequence shown here is derived from an EMBL/GenBank/DDBJ whole genome shotgun (WGS) entry which is preliminary data.</text>
</comment>
<evidence type="ECO:0000256" key="1">
    <source>
        <dbReference type="SAM" id="Phobius"/>
    </source>
</evidence>
<keyword evidence="3" id="KW-1185">Reference proteome</keyword>
<proteinExistence type="predicted"/>
<evidence type="ECO:0000313" key="2">
    <source>
        <dbReference type="EMBL" id="MCI20544.1"/>
    </source>
</evidence>
<feature type="transmembrane region" description="Helical" evidence="1">
    <location>
        <begin position="51"/>
        <end position="73"/>
    </location>
</feature>